<organism evidence="6 7">
    <name type="scientific">Arcticibacterium luteifluviistationis</name>
    <dbReference type="NCBI Taxonomy" id="1784714"/>
    <lineage>
        <taxon>Bacteria</taxon>
        <taxon>Pseudomonadati</taxon>
        <taxon>Bacteroidota</taxon>
        <taxon>Cytophagia</taxon>
        <taxon>Cytophagales</taxon>
        <taxon>Leadbetterellaceae</taxon>
        <taxon>Arcticibacterium</taxon>
    </lineage>
</organism>
<comment type="similarity">
    <text evidence="1">Belongs to the metallo-beta-lactamase superfamily.</text>
</comment>
<dbReference type="InterPro" id="IPR036866">
    <property type="entry name" value="RibonucZ/Hydroxyglut_hydro"/>
</dbReference>
<dbReference type="SUPFAM" id="SSF56281">
    <property type="entry name" value="Metallo-hydrolase/oxidoreductase"/>
    <property type="match status" value="1"/>
</dbReference>
<dbReference type="CDD" id="cd16281">
    <property type="entry name" value="metallo-hydrolase-like_MBL-fold"/>
    <property type="match status" value="1"/>
</dbReference>
<accession>A0A2Z4G6Z7</accession>
<dbReference type="AlphaFoldDB" id="A0A2Z4G6Z7"/>
<dbReference type="OrthoDB" id="9802897at2"/>
<keyword evidence="4" id="KW-0862">Zinc</keyword>
<proteinExistence type="inferred from homology"/>
<name>A0A2Z4G6Z7_9BACT</name>
<evidence type="ECO:0000259" key="5">
    <source>
        <dbReference type="SMART" id="SM00849"/>
    </source>
</evidence>
<dbReference type="PANTHER" id="PTHR42978:SF6">
    <property type="entry name" value="QUORUM-QUENCHING LACTONASE YTNP-RELATED"/>
    <property type="match status" value="1"/>
</dbReference>
<keyword evidence="3 6" id="KW-0378">Hydrolase</keyword>
<evidence type="ECO:0000256" key="2">
    <source>
        <dbReference type="ARBA" id="ARBA00022723"/>
    </source>
</evidence>
<reference evidence="6 7" key="1">
    <citation type="submission" date="2018-05" db="EMBL/GenBank/DDBJ databases">
        <title>Complete genome sequence of Arcticibacterium luteifluviistationis SM1504T, a cytophagaceae bacterium isolated from Arctic surface seawater.</title>
        <authorList>
            <person name="Li Y."/>
            <person name="Qin Q.-L."/>
        </authorList>
    </citation>
    <scope>NUCLEOTIDE SEQUENCE [LARGE SCALE GENOMIC DNA]</scope>
    <source>
        <strain evidence="6 7">SM1504</strain>
    </source>
</reference>
<dbReference type="PANTHER" id="PTHR42978">
    <property type="entry name" value="QUORUM-QUENCHING LACTONASE YTNP-RELATED-RELATED"/>
    <property type="match status" value="1"/>
</dbReference>
<dbReference type="InterPro" id="IPR001279">
    <property type="entry name" value="Metallo-B-lactamas"/>
</dbReference>
<evidence type="ECO:0000256" key="3">
    <source>
        <dbReference type="ARBA" id="ARBA00022801"/>
    </source>
</evidence>
<dbReference type="InterPro" id="IPR051013">
    <property type="entry name" value="MBL_superfamily_lactonases"/>
</dbReference>
<protein>
    <submittedName>
        <fullName evidence="6">MBL fold metallo-hydrolase</fullName>
    </submittedName>
</protein>
<dbReference type="KEGG" id="als:DJ013_01550"/>
<gene>
    <name evidence="6" type="ORF">DJ013_01550</name>
</gene>
<evidence type="ECO:0000256" key="1">
    <source>
        <dbReference type="ARBA" id="ARBA00007749"/>
    </source>
</evidence>
<evidence type="ECO:0000313" key="7">
    <source>
        <dbReference type="Proteomes" id="UP000249873"/>
    </source>
</evidence>
<dbReference type="GO" id="GO:0016787">
    <property type="term" value="F:hydrolase activity"/>
    <property type="evidence" value="ECO:0007669"/>
    <property type="project" value="UniProtKB-KW"/>
</dbReference>
<dbReference type="GO" id="GO:0046872">
    <property type="term" value="F:metal ion binding"/>
    <property type="evidence" value="ECO:0007669"/>
    <property type="project" value="UniProtKB-KW"/>
</dbReference>
<dbReference type="Gene3D" id="3.60.15.10">
    <property type="entry name" value="Ribonuclease Z/Hydroxyacylglutathione hydrolase-like"/>
    <property type="match status" value="1"/>
</dbReference>
<evidence type="ECO:0000313" key="6">
    <source>
        <dbReference type="EMBL" id="AWV96929.1"/>
    </source>
</evidence>
<dbReference type="EMBL" id="CP029480">
    <property type="protein sequence ID" value="AWV96929.1"/>
    <property type="molecule type" value="Genomic_DNA"/>
</dbReference>
<keyword evidence="2" id="KW-0479">Metal-binding</keyword>
<feature type="domain" description="Metallo-beta-lactamase" evidence="5">
    <location>
        <begin position="42"/>
        <end position="253"/>
    </location>
</feature>
<evidence type="ECO:0000256" key="4">
    <source>
        <dbReference type="ARBA" id="ARBA00022833"/>
    </source>
</evidence>
<dbReference type="Proteomes" id="UP000249873">
    <property type="component" value="Chromosome"/>
</dbReference>
<dbReference type="Pfam" id="PF00753">
    <property type="entry name" value="Lactamase_B"/>
    <property type="match status" value="1"/>
</dbReference>
<keyword evidence="7" id="KW-1185">Reference proteome</keyword>
<sequence length="281" mass="32426">MNLHVIDAGNFKLDGGAMFGVVPKTFWSKKVPADDINLCSWKMRCLLIEDGNRLTLVDTGMGDKQPEKWLSYYYRHGEGDLIRSIRAKGFHEDQITDVILSHLHFDHAGGAVKWNSSKDKLSLTFPNAKYWTHSSHWDWAMNPNPREAATFLEENLKPIQELGHLNFIDKSPDAFSKDYEFFYADGHTEKMIMPVLNIKGQKVVFIADTIPSHAHIHIPWVMGYDIRPLETMKEKASMLKKIVDENWLVYFDHDPFYQVASIKETEKGFKPDYLGTLSEYL</sequence>
<dbReference type="RefSeq" id="WP_111370031.1">
    <property type="nucleotide sequence ID" value="NZ_CP029480.1"/>
</dbReference>
<dbReference type="SMART" id="SM00849">
    <property type="entry name" value="Lactamase_B"/>
    <property type="match status" value="1"/>
</dbReference>